<sequence>MCFAFVCLVCCPEGLVQQHIRHFAALQFHSGLSTHQKTSFRYNHLLLMLTLYQLPAELKRSMRRLHQMLPTGPLLAAVPRLHQNIEALETIFFGSDQRLSRFCWSSHLLGVIKAHLCPPDT</sequence>
<evidence type="ECO:0000313" key="1">
    <source>
        <dbReference type="EMBL" id="VEL17870.1"/>
    </source>
</evidence>
<comment type="caution">
    <text evidence="1">The sequence shown here is derived from an EMBL/GenBank/DDBJ whole genome shotgun (WGS) entry which is preliminary data.</text>
</comment>
<accession>A0A448WQT5</accession>
<organism evidence="1 2">
    <name type="scientific">Protopolystoma xenopodis</name>
    <dbReference type="NCBI Taxonomy" id="117903"/>
    <lineage>
        <taxon>Eukaryota</taxon>
        <taxon>Metazoa</taxon>
        <taxon>Spiralia</taxon>
        <taxon>Lophotrochozoa</taxon>
        <taxon>Platyhelminthes</taxon>
        <taxon>Monogenea</taxon>
        <taxon>Polyopisthocotylea</taxon>
        <taxon>Polystomatidea</taxon>
        <taxon>Polystomatidae</taxon>
        <taxon>Protopolystoma</taxon>
    </lineage>
</organism>
<dbReference type="EMBL" id="CAAALY010034555">
    <property type="protein sequence ID" value="VEL17870.1"/>
    <property type="molecule type" value="Genomic_DNA"/>
</dbReference>
<proteinExistence type="predicted"/>
<dbReference type="AlphaFoldDB" id="A0A448WQT5"/>
<evidence type="ECO:0000313" key="2">
    <source>
        <dbReference type="Proteomes" id="UP000784294"/>
    </source>
</evidence>
<name>A0A448WQT5_9PLAT</name>
<protein>
    <submittedName>
        <fullName evidence="1">Uncharacterized protein</fullName>
    </submittedName>
</protein>
<gene>
    <name evidence="1" type="ORF">PXEA_LOCUS11310</name>
</gene>
<keyword evidence="2" id="KW-1185">Reference proteome</keyword>
<dbReference type="Proteomes" id="UP000784294">
    <property type="component" value="Unassembled WGS sequence"/>
</dbReference>
<reference evidence="1" key="1">
    <citation type="submission" date="2018-11" db="EMBL/GenBank/DDBJ databases">
        <authorList>
            <consortium name="Pathogen Informatics"/>
        </authorList>
    </citation>
    <scope>NUCLEOTIDE SEQUENCE</scope>
</reference>